<keyword evidence="6 8" id="KW-0998">Cell outer membrane</keyword>
<reference evidence="9" key="1">
    <citation type="submission" date="2013-02" db="EMBL/GenBank/DDBJ databases">
        <title>Comparative genomics of Borrelia species.</title>
        <authorList>
            <person name="Schwan T.G."/>
            <person name="Raffel S.J."/>
            <person name="Porcella S.F."/>
        </authorList>
    </citation>
    <scope>NUCLEOTIDE SEQUENCE</scope>
    <source>
        <strain evidence="9">YOR</strain>
        <plasmid evidence="9">unnamed</plasmid>
    </source>
</reference>
<evidence type="ECO:0000256" key="1">
    <source>
        <dbReference type="ARBA" id="ARBA00003932"/>
    </source>
</evidence>
<evidence type="ECO:0000313" key="9">
    <source>
        <dbReference type="EMBL" id="AHH04374.1"/>
    </source>
</evidence>
<accession>W5SBC4</accession>
<dbReference type="EMBL" id="CP004179">
    <property type="protein sequence ID" value="AHH04374.1"/>
    <property type="molecule type" value="Genomic_DNA"/>
</dbReference>
<keyword evidence="3" id="KW-0732">Signal</keyword>
<organism evidence="9">
    <name type="scientific">Borrelia nietonii YOR</name>
    <dbReference type="NCBI Taxonomy" id="1293576"/>
    <lineage>
        <taxon>Bacteria</taxon>
        <taxon>Pseudomonadati</taxon>
        <taxon>Spirochaetota</taxon>
        <taxon>Spirochaetia</taxon>
        <taxon>Spirochaetales</taxon>
        <taxon>Borreliaceae</taxon>
        <taxon>Borrelia</taxon>
        <taxon>Borrelia nietonii</taxon>
    </lineage>
</organism>
<dbReference type="SUPFAM" id="SSF74748">
    <property type="entry name" value="Variable surface antigen VlsE"/>
    <property type="match status" value="1"/>
</dbReference>
<sequence>MSDAVGIKADTKKSDIGKYFTAVESTMT</sequence>
<dbReference type="GO" id="GO:0009279">
    <property type="term" value="C:cell outer membrane"/>
    <property type="evidence" value="ECO:0007669"/>
    <property type="project" value="UniProtKB-SubCell"/>
</dbReference>
<comment type="function">
    <text evidence="1 8">The Vlp and Vsp proteins are antigenically distinct proteins, only one vlp or vsp gene is transcriptionally active at any one time. Switching between these genes is a mechanism of host immune response evasion.</text>
</comment>
<evidence type="ECO:0000256" key="4">
    <source>
        <dbReference type="ARBA" id="ARBA00023136"/>
    </source>
</evidence>
<keyword evidence="5 8" id="KW-0564">Palmitate</keyword>
<protein>
    <recommendedName>
        <fullName evidence="8">Variable large protein</fullName>
    </recommendedName>
</protein>
<dbReference type="AlphaFoldDB" id="W5SBC4"/>
<dbReference type="Pfam" id="PF00921">
    <property type="entry name" value="Lipoprotein_2"/>
    <property type="match status" value="1"/>
</dbReference>
<dbReference type="HOGENOM" id="CLU_219316_0_0_12"/>
<evidence type="ECO:0000256" key="2">
    <source>
        <dbReference type="ARBA" id="ARBA00004459"/>
    </source>
</evidence>
<evidence type="ECO:0000256" key="8">
    <source>
        <dbReference type="RuleBase" id="RU363105"/>
    </source>
</evidence>
<proteinExistence type="predicted"/>
<comment type="subcellular location">
    <subcellularLocation>
        <location evidence="2 8">Cell outer membrane</location>
        <topology evidence="2 8">Lipid-anchor</topology>
    </subcellularLocation>
</comment>
<evidence type="ECO:0000256" key="3">
    <source>
        <dbReference type="ARBA" id="ARBA00022729"/>
    </source>
</evidence>
<evidence type="ECO:0000256" key="6">
    <source>
        <dbReference type="ARBA" id="ARBA00023237"/>
    </source>
</evidence>
<geneLocation type="plasmid" evidence="9">
    <name>unnamed</name>
</geneLocation>
<name>W5SBC4_9SPIR</name>
<evidence type="ECO:0000256" key="7">
    <source>
        <dbReference type="ARBA" id="ARBA00023288"/>
    </source>
</evidence>
<gene>
    <name evidence="9" type="ORF">BHY_1423</name>
</gene>
<keyword evidence="9" id="KW-0614">Plasmid</keyword>
<keyword evidence="7 8" id="KW-0449">Lipoprotein</keyword>
<keyword evidence="4 8" id="KW-0472">Membrane</keyword>
<evidence type="ECO:0000256" key="5">
    <source>
        <dbReference type="ARBA" id="ARBA00023139"/>
    </source>
</evidence>
<dbReference type="InterPro" id="IPR000680">
    <property type="entry name" value="Borrelia_lipo"/>
</dbReference>